<evidence type="ECO:0000256" key="14">
    <source>
        <dbReference type="PIRSR" id="PIRSR006621-2"/>
    </source>
</evidence>
<dbReference type="InterPro" id="IPR001269">
    <property type="entry name" value="DUS_fam"/>
</dbReference>
<dbReference type="Gene3D" id="3.20.20.70">
    <property type="entry name" value="Aldolase class I"/>
    <property type="match status" value="1"/>
</dbReference>
<keyword evidence="3" id="KW-0820">tRNA-binding</keyword>
<dbReference type="AlphaFoldDB" id="A0A1F5E6Z1"/>
<dbReference type="GO" id="GO:0017150">
    <property type="term" value="F:tRNA dihydrouridine synthase activity"/>
    <property type="evidence" value="ECO:0007669"/>
    <property type="project" value="InterPro"/>
</dbReference>
<dbReference type="GO" id="GO:0050660">
    <property type="term" value="F:flavin adenine dinucleotide binding"/>
    <property type="evidence" value="ECO:0007669"/>
    <property type="project" value="InterPro"/>
</dbReference>
<comment type="catalytic activity">
    <reaction evidence="11">
        <text>a 5,6-dihydrouridine in tRNA + NAD(+) = a uridine in tRNA + NADH + H(+)</text>
        <dbReference type="Rhea" id="RHEA:54452"/>
        <dbReference type="Rhea" id="RHEA-COMP:13339"/>
        <dbReference type="Rhea" id="RHEA-COMP:13887"/>
        <dbReference type="ChEBI" id="CHEBI:15378"/>
        <dbReference type="ChEBI" id="CHEBI:57540"/>
        <dbReference type="ChEBI" id="CHEBI:57945"/>
        <dbReference type="ChEBI" id="CHEBI:65315"/>
        <dbReference type="ChEBI" id="CHEBI:74443"/>
    </reaction>
</comment>
<proteinExistence type="inferred from homology"/>
<evidence type="ECO:0000256" key="11">
    <source>
        <dbReference type="ARBA" id="ARBA00048802"/>
    </source>
</evidence>
<dbReference type="Gene3D" id="1.10.1200.80">
    <property type="entry name" value="Putative flavin oxidoreducatase, domain 2"/>
    <property type="match status" value="1"/>
</dbReference>
<evidence type="ECO:0000259" key="15">
    <source>
        <dbReference type="Pfam" id="PF01207"/>
    </source>
</evidence>
<keyword evidence="9 12" id="KW-0560">Oxidoreductase</keyword>
<organism evidence="16 17">
    <name type="scientific">Candidatus Berkelbacteria bacterium RIFOXYA2_FULL_43_10</name>
    <dbReference type="NCBI Taxonomy" id="1797472"/>
    <lineage>
        <taxon>Bacteria</taxon>
        <taxon>Candidatus Berkelbacteria</taxon>
    </lineage>
</organism>
<evidence type="ECO:0000256" key="4">
    <source>
        <dbReference type="ARBA" id="ARBA00022630"/>
    </source>
</evidence>
<evidence type="ECO:0000256" key="1">
    <source>
        <dbReference type="ARBA" id="ARBA00001917"/>
    </source>
</evidence>
<dbReference type="PANTHER" id="PTHR45846:SF1">
    <property type="entry name" value="TRNA-DIHYDROURIDINE(47) SYNTHASE [NAD(P)(+)]-LIKE"/>
    <property type="match status" value="1"/>
</dbReference>
<dbReference type="SUPFAM" id="SSF51395">
    <property type="entry name" value="FMN-linked oxidoreductases"/>
    <property type="match status" value="1"/>
</dbReference>
<keyword evidence="4 12" id="KW-0285">Flavoprotein</keyword>
<dbReference type="InterPro" id="IPR035587">
    <property type="entry name" value="DUS-like_FMN-bd"/>
</dbReference>
<keyword evidence="6 12" id="KW-0819">tRNA processing</keyword>
<comment type="catalytic activity">
    <reaction evidence="10">
        <text>a 5,6-dihydrouridine in tRNA + NADP(+) = a uridine in tRNA + NADPH + H(+)</text>
        <dbReference type="Rhea" id="RHEA:23624"/>
        <dbReference type="Rhea" id="RHEA-COMP:13339"/>
        <dbReference type="Rhea" id="RHEA-COMP:13887"/>
        <dbReference type="ChEBI" id="CHEBI:15378"/>
        <dbReference type="ChEBI" id="CHEBI:57783"/>
        <dbReference type="ChEBI" id="CHEBI:58349"/>
        <dbReference type="ChEBI" id="CHEBI:65315"/>
        <dbReference type="ChEBI" id="CHEBI:74443"/>
    </reaction>
</comment>
<protein>
    <recommendedName>
        <fullName evidence="12">tRNA-dihydrouridine synthase</fullName>
        <ecNumber evidence="12">1.3.1.-</ecNumber>
    </recommendedName>
</protein>
<dbReference type="CDD" id="cd02801">
    <property type="entry name" value="DUS_like_FMN"/>
    <property type="match status" value="1"/>
</dbReference>
<evidence type="ECO:0000256" key="6">
    <source>
        <dbReference type="ARBA" id="ARBA00022694"/>
    </source>
</evidence>
<evidence type="ECO:0000313" key="17">
    <source>
        <dbReference type="Proteomes" id="UP000178583"/>
    </source>
</evidence>
<dbReference type="InterPro" id="IPR013785">
    <property type="entry name" value="Aldolase_TIM"/>
</dbReference>
<keyword evidence="5 12" id="KW-0288">FMN</keyword>
<evidence type="ECO:0000313" key="16">
    <source>
        <dbReference type="EMBL" id="OGD63177.1"/>
    </source>
</evidence>
<dbReference type="STRING" id="1797472.A2215_01825"/>
<keyword evidence="14" id="KW-0547">Nucleotide-binding</keyword>
<gene>
    <name evidence="16" type="ORF">A2215_01825</name>
</gene>
<keyword evidence="8" id="KW-0694">RNA-binding</keyword>
<feature type="binding site" evidence="14">
    <location>
        <position position="71"/>
    </location>
    <ligand>
        <name>FMN</name>
        <dbReference type="ChEBI" id="CHEBI:58210"/>
    </ligand>
</feature>
<evidence type="ECO:0000256" key="2">
    <source>
        <dbReference type="ARBA" id="ARBA00002790"/>
    </source>
</evidence>
<comment type="similarity">
    <text evidence="12">Belongs to the dus family.</text>
</comment>
<feature type="binding site" evidence="14">
    <location>
        <begin position="232"/>
        <end position="233"/>
    </location>
    <ligand>
        <name>FMN</name>
        <dbReference type="ChEBI" id="CHEBI:58210"/>
    </ligand>
</feature>
<evidence type="ECO:0000256" key="3">
    <source>
        <dbReference type="ARBA" id="ARBA00022555"/>
    </source>
</evidence>
<evidence type="ECO:0000256" key="9">
    <source>
        <dbReference type="ARBA" id="ARBA00023002"/>
    </source>
</evidence>
<evidence type="ECO:0000256" key="5">
    <source>
        <dbReference type="ARBA" id="ARBA00022643"/>
    </source>
</evidence>
<dbReference type="EC" id="1.3.1.-" evidence="12"/>
<evidence type="ECO:0000256" key="12">
    <source>
        <dbReference type="PIRNR" id="PIRNR006621"/>
    </source>
</evidence>
<comment type="caution">
    <text evidence="16">The sequence shown here is derived from an EMBL/GenBank/DDBJ whole genome shotgun (WGS) entry which is preliminary data.</text>
</comment>
<name>A0A1F5E6Z1_9BACT</name>
<dbReference type="Proteomes" id="UP000178583">
    <property type="component" value="Unassembled WGS sequence"/>
</dbReference>
<evidence type="ECO:0000256" key="10">
    <source>
        <dbReference type="ARBA" id="ARBA00048205"/>
    </source>
</evidence>
<dbReference type="PANTHER" id="PTHR45846">
    <property type="entry name" value="TRNA-DIHYDROURIDINE(47) SYNTHASE [NAD(P)(+)]-LIKE"/>
    <property type="match status" value="1"/>
</dbReference>
<evidence type="ECO:0000256" key="8">
    <source>
        <dbReference type="ARBA" id="ARBA00022884"/>
    </source>
</evidence>
<keyword evidence="7" id="KW-0521">NADP</keyword>
<feature type="binding site" evidence="14">
    <location>
        <position position="141"/>
    </location>
    <ligand>
        <name>FMN</name>
        <dbReference type="ChEBI" id="CHEBI:58210"/>
    </ligand>
</feature>
<dbReference type="PIRSF" id="PIRSF006621">
    <property type="entry name" value="Dus"/>
    <property type="match status" value="1"/>
</dbReference>
<dbReference type="GO" id="GO:0000049">
    <property type="term" value="F:tRNA binding"/>
    <property type="evidence" value="ECO:0007669"/>
    <property type="project" value="UniProtKB-KW"/>
</dbReference>
<dbReference type="InterPro" id="IPR018517">
    <property type="entry name" value="tRNA_hU_synthase_CS"/>
</dbReference>
<feature type="binding site" evidence="14">
    <location>
        <position position="170"/>
    </location>
    <ligand>
        <name>FMN</name>
        <dbReference type="ChEBI" id="CHEBI:58210"/>
    </ligand>
</feature>
<reference evidence="16 17" key="1">
    <citation type="journal article" date="2016" name="Nat. Commun.">
        <title>Thousands of microbial genomes shed light on interconnected biogeochemical processes in an aquifer system.</title>
        <authorList>
            <person name="Anantharaman K."/>
            <person name="Brown C.T."/>
            <person name="Hug L.A."/>
            <person name="Sharon I."/>
            <person name="Castelle C.J."/>
            <person name="Probst A.J."/>
            <person name="Thomas B.C."/>
            <person name="Singh A."/>
            <person name="Wilkins M.J."/>
            <person name="Karaoz U."/>
            <person name="Brodie E.L."/>
            <person name="Williams K.H."/>
            <person name="Hubbard S.S."/>
            <person name="Banfield J.F."/>
        </authorList>
    </citation>
    <scope>NUCLEOTIDE SEQUENCE [LARGE SCALE GENOMIC DNA]</scope>
</reference>
<evidence type="ECO:0000256" key="7">
    <source>
        <dbReference type="ARBA" id="ARBA00022857"/>
    </source>
</evidence>
<dbReference type="EMBL" id="MEZY01000038">
    <property type="protein sequence ID" value="OGD63177.1"/>
    <property type="molecule type" value="Genomic_DNA"/>
</dbReference>
<evidence type="ECO:0000256" key="13">
    <source>
        <dbReference type="PIRSR" id="PIRSR006621-1"/>
    </source>
</evidence>
<sequence>MAGYTDSAFREICRGFGADIVMTELISADAIYHNNKLKAISSKLKIEELINLDKTLQMMKFSKKERPIVVQLFGKYPEKFAFAAKWVAENIKPDGIDINMGCPARKVVGSDHGAALLKNHALACEIVKVVRESIKIPLSVKSRLGWESDDEILDFAPKLVEAGADALIIHGRTYRDGFRNGARWENIYKVRRYTVNSKRYTAIVGNGDVGSYQEAMERAEAGNIKLDGVAIGRKSFGNPMIFSEKLKALPRRQAGNSQQLKAVVLRHAKLVYERKSDHGIIEFRKHLLAYLKEFAGAKELRGKAVLIESFSDVESIVKQIK</sequence>
<dbReference type="Pfam" id="PF01207">
    <property type="entry name" value="Dus"/>
    <property type="match status" value="1"/>
</dbReference>
<feature type="domain" description="DUS-like FMN-binding" evidence="15">
    <location>
        <begin position="1"/>
        <end position="307"/>
    </location>
</feature>
<dbReference type="PROSITE" id="PS01136">
    <property type="entry name" value="UPF0034"/>
    <property type="match status" value="1"/>
</dbReference>
<comment type="cofactor">
    <cofactor evidence="1 12 14">
        <name>FMN</name>
        <dbReference type="ChEBI" id="CHEBI:58210"/>
    </cofactor>
</comment>
<feature type="active site" description="Proton donor" evidence="13">
    <location>
        <position position="102"/>
    </location>
</feature>
<comment type="function">
    <text evidence="2 12">Catalyzes the synthesis of 5,6-dihydrouridine (D), a modified base found in the D-loop of most tRNAs, via the reduction of the C5-C6 double bond in target uridines.</text>
</comment>
<dbReference type="InterPro" id="IPR024036">
    <property type="entry name" value="tRNA-dHydroUridine_Synthase_C"/>
</dbReference>
<accession>A0A1F5E6Z1</accession>